<comment type="caution">
    <text evidence="2">The sequence shown here is derived from an EMBL/GenBank/DDBJ whole genome shotgun (WGS) entry which is preliminary data.</text>
</comment>
<sequence length="296" mass="33649">MTNFGVQPMGEELQAQQRNVQRMLGRCLLRLQQYEKLMKAIVAFHEISASGLPLVSNQTERIADTAGNTLGTLVGKLFGTYVTTDETKDVSESDGPDNIFSFRMKMNLRMSVDDYDRTEKDLKELVLLRNNLVHHFIDQYDLWSLDGCREAQEALTTAYSRIDEHYEQLRGWAEHMDQARRLAADFVQSDAFRDLVINGIAPDGSVNWPTSGIVRGFLEAAAELAIDGWTPVASAGLWIAERYPDQLPSKYKCSSWRQVVHESRLFDLEYREATGRRGAYYRAKQIQSTNPSINAK</sequence>
<dbReference type="AlphaFoldDB" id="A0A2T5MCM2"/>
<dbReference type="Proteomes" id="UP000244248">
    <property type="component" value="Unassembled WGS sequence"/>
</dbReference>
<protein>
    <recommendedName>
        <fullName evidence="1">HTH OST-type domain-containing protein</fullName>
    </recommendedName>
</protein>
<keyword evidence="3" id="KW-1185">Reference proteome</keyword>
<dbReference type="InterPro" id="IPR025605">
    <property type="entry name" value="OST-HTH/LOTUS_dom"/>
</dbReference>
<accession>A0A2T5MCM2</accession>
<dbReference type="OrthoDB" id="571278at2"/>
<proteinExistence type="predicted"/>
<gene>
    <name evidence="2" type="ORF">CJD38_15305</name>
</gene>
<evidence type="ECO:0000259" key="1">
    <source>
        <dbReference type="Pfam" id="PF12872"/>
    </source>
</evidence>
<dbReference type="EMBL" id="QANS01000006">
    <property type="protein sequence ID" value="PTU30311.1"/>
    <property type="molecule type" value="Genomic_DNA"/>
</dbReference>
<feature type="domain" description="HTH OST-type" evidence="1">
    <location>
        <begin position="227"/>
        <end position="273"/>
    </location>
</feature>
<dbReference type="Pfam" id="PF12872">
    <property type="entry name" value="OST-HTH"/>
    <property type="match status" value="1"/>
</dbReference>
<evidence type="ECO:0000313" key="3">
    <source>
        <dbReference type="Proteomes" id="UP000244248"/>
    </source>
</evidence>
<evidence type="ECO:0000313" key="2">
    <source>
        <dbReference type="EMBL" id="PTU30311.1"/>
    </source>
</evidence>
<dbReference type="CDD" id="cd10146">
    <property type="entry name" value="LabA_like_C"/>
    <property type="match status" value="1"/>
</dbReference>
<reference evidence="2 3" key="1">
    <citation type="submission" date="2018-04" db="EMBL/GenBank/DDBJ databases">
        <title>Novel species isolated from glacier.</title>
        <authorList>
            <person name="Liu Q."/>
            <person name="Xin Y.-H."/>
        </authorList>
    </citation>
    <scope>NUCLEOTIDE SEQUENCE [LARGE SCALE GENOMIC DNA]</scope>
    <source>
        <strain evidence="2 3">GT1R17</strain>
    </source>
</reference>
<name>A0A2T5MCM2_9GAMM</name>
<organism evidence="2 3">
    <name type="scientific">Stenotrophobium rhamnosiphilum</name>
    <dbReference type="NCBI Taxonomy" id="2029166"/>
    <lineage>
        <taxon>Bacteria</taxon>
        <taxon>Pseudomonadati</taxon>
        <taxon>Pseudomonadota</taxon>
        <taxon>Gammaproteobacteria</taxon>
        <taxon>Nevskiales</taxon>
        <taxon>Nevskiaceae</taxon>
        <taxon>Stenotrophobium</taxon>
    </lineage>
</organism>